<comment type="similarity">
    <text evidence="12">Belongs to the papillomaviridae E2 protein family.</text>
</comment>
<dbReference type="InterPro" id="IPR036050">
    <property type="entry name" value="Regulatory_protein_E2_N"/>
</dbReference>
<evidence type="ECO:0000256" key="12">
    <source>
        <dbReference type="HAMAP-Rule" id="MF_04001"/>
    </source>
</evidence>
<dbReference type="HAMAP" id="MF_04001">
    <property type="entry name" value="PPV_E2"/>
    <property type="match status" value="1"/>
</dbReference>
<evidence type="ECO:0000256" key="6">
    <source>
        <dbReference type="ARBA" id="ARBA00022562"/>
    </source>
</evidence>
<dbReference type="InterPro" id="IPR042503">
    <property type="entry name" value="Regulatory_protein_E2_N_1"/>
</dbReference>
<comment type="similarity">
    <text evidence="2">Belongs to the papillomaviridae E8^E2C protein family.</text>
</comment>
<dbReference type="GO" id="GO:0003700">
    <property type="term" value="F:DNA-binding transcription factor activity"/>
    <property type="evidence" value="ECO:0007669"/>
    <property type="project" value="UniProtKB-UniRule"/>
</dbReference>
<dbReference type="InterPro" id="IPR001866">
    <property type="entry name" value="PPV_E2_N"/>
</dbReference>
<feature type="region of interest" description="Transactivation domain" evidence="12">
    <location>
        <begin position="8"/>
        <end position="207"/>
    </location>
</feature>
<dbReference type="GO" id="GO:0042025">
    <property type="term" value="C:host cell nucleus"/>
    <property type="evidence" value="ECO:0007669"/>
    <property type="project" value="UniProtKB-SubCell"/>
</dbReference>
<dbReference type="GO" id="GO:0000166">
    <property type="term" value="F:nucleotide binding"/>
    <property type="evidence" value="ECO:0007669"/>
    <property type="project" value="UniProtKB-UniRule"/>
</dbReference>
<accession>A0A385PIS3</accession>
<dbReference type="Pfam" id="PF00511">
    <property type="entry name" value="PPV_E2_C"/>
    <property type="match status" value="1"/>
</dbReference>
<feature type="compositionally biased region" description="Polar residues" evidence="13">
    <location>
        <begin position="225"/>
        <end position="253"/>
    </location>
</feature>
<dbReference type="InterPro" id="IPR035975">
    <property type="entry name" value="E2/EBNA1_C_sf"/>
</dbReference>
<evidence type="ECO:0000259" key="14">
    <source>
        <dbReference type="Pfam" id="PF00508"/>
    </source>
</evidence>
<keyword evidence="5 12" id="KW-0597">Phosphoprotein</keyword>
<feature type="domain" description="Papillomavirus E2 N-terminal" evidence="14">
    <location>
        <begin position="10"/>
        <end position="204"/>
    </location>
</feature>
<dbReference type="InterPro" id="IPR033668">
    <property type="entry name" value="Reg_prot_E2"/>
</dbReference>
<keyword evidence="4 12" id="KW-0244">Early protein</keyword>
<evidence type="ECO:0000256" key="13">
    <source>
        <dbReference type="SAM" id="MobiDB-lite"/>
    </source>
</evidence>
<evidence type="ECO:0000256" key="10">
    <source>
        <dbReference type="ARBA" id="ARBA00023159"/>
    </source>
</evidence>
<dbReference type="InterPro" id="IPR000427">
    <property type="entry name" value="Papillomavirus_E2_C"/>
</dbReference>
<keyword evidence="10 12" id="KW-0010">Activator</keyword>
<comment type="caution">
    <text evidence="12">Lacks conserved residue(s) required for the propagation of feature annotation.</text>
</comment>
<evidence type="ECO:0000313" key="16">
    <source>
        <dbReference type="EMBL" id="AYA93834.2"/>
    </source>
</evidence>
<evidence type="ECO:0000256" key="8">
    <source>
        <dbReference type="ARBA" id="ARBA00023015"/>
    </source>
</evidence>
<feature type="region of interest" description="Disordered" evidence="13">
    <location>
        <begin position="207"/>
        <end position="300"/>
    </location>
</feature>
<proteinExistence type="inferred from homology"/>
<dbReference type="GO" id="GO:0006351">
    <property type="term" value="P:DNA-templated transcription"/>
    <property type="evidence" value="ECO:0007669"/>
    <property type="project" value="UniProtKB-UniRule"/>
</dbReference>
<evidence type="ECO:0000256" key="5">
    <source>
        <dbReference type="ARBA" id="ARBA00022553"/>
    </source>
</evidence>
<dbReference type="GO" id="GO:0006275">
    <property type="term" value="P:regulation of DNA replication"/>
    <property type="evidence" value="ECO:0007669"/>
    <property type="project" value="UniProtKB-UniRule"/>
</dbReference>
<evidence type="ECO:0000259" key="15">
    <source>
        <dbReference type="Pfam" id="PF00511"/>
    </source>
</evidence>
<reference evidence="16" key="1">
    <citation type="journal article" date="2018" name="Nat. Med.">
        <title>Expanded skin virome in DOCK8-deficient patients.</title>
        <authorList>
            <consortium name="NISC Comparative Sequencing Program"/>
            <person name="Tirosh O."/>
            <person name="Conlan S."/>
            <person name="Deming C."/>
            <person name="Lee-Lin S.Q."/>
            <person name="Huang X."/>
            <person name="Su H.C."/>
            <person name="Freeman A.F."/>
            <person name="Segre J.A."/>
            <person name="Kong H.H."/>
        </authorList>
    </citation>
    <scope>NUCLEOTIDE SEQUENCE</scope>
    <source>
        <strain evidence="16">HPV-mSK_083</strain>
    </source>
</reference>
<dbReference type="EMBL" id="MH777226">
    <property type="protein sequence ID" value="AYA93834.2"/>
    <property type="molecule type" value="Genomic_DNA"/>
</dbReference>
<dbReference type="SUPFAM" id="SSF54957">
    <property type="entry name" value="Viral DNA-binding domain"/>
    <property type="match status" value="1"/>
</dbReference>
<keyword evidence="11 12" id="KW-0804">Transcription</keyword>
<dbReference type="Gene3D" id="3.30.70.330">
    <property type="match status" value="1"/>
</dbReference>
<evidence type="ECO:0000256" key="4">
    <source>
        <dbReference type="ARBA" id="ARBA00022518"/>
    </source>
</evidence>
<keyword evidence="8 12" id="KW-0805">Transcription regulation</keyword>
<feature type="domain" description="Papillomavirus E2 C-terminal" evidence="15">
    <location>
        <begin position="317"/>
        <end position="393"/>
    </location>
</feature>
<dbReference type="InterPro" id="IPR012677">
    <property type="entry name" value="Nucleotide-bd_a/b_plait_sf"/>
</dbReference>
<gene>
    <name evidence="12" type="primary">E2</name>
</gene>
<feature type="compositionally biased region" description="Basic and acidic residues" evidence="13">
    <location>
        <begin position="254"/>
        <end position="264"/>
    </location>
</feature>
<comment type="subcellular location">
    <subcellularLocation>
        <location evidence="1 12">Host nucleus</location>
    </subcellularLocation>
</comment>
<keyword evidence="7 12" id="KW-0235">DNA replication</keyword>
<dbReference type="InterPro" id="IPR042504">
    <property type="entry name" value="Regulatory_protein_E2_N_2"/>
</dbReference>
<dbReference type="Pfam" id="PF00508">
    <property type="entry name" value="PPV_E2_N"/>
    <property type="match status" value="1"/>
</dbReference>
<dbReference type="Gene3D" id="2.170.200.10">
    <property type="entry name" value="Papillomavirus E2 early protein domain"/>
    <property type="match status" value="1"/>
</dbReference>
<evidence type="ECO:0000256" key="3">
    <source>
        <dbReference type="ARBA" id="ARBA00022491"/>
    </source>
</evidence>
<dbReference type="Gene3D" id="1.10.287.30">
    <property type="entry name" value="E2 (early) protein, N terminal domain, subdomain 1"/>
    <property type="match status" value="1"/>
</dbReference>
<comment type="subunit">
    <text evidence="12">Binds DNA as homodimer. Interacts with protein E1; this interaction greatly increases E1 DNA-binding activity. Interacts with protein L1; this interaction enhances E2-dependent replication and transcription activation. Interacts with protein L2; this interaction inhibits E2 transcriptional activity but not DNA replication function E2. Interacts with protein E7; this interaction inhibits E7 oncogenic activity. Interacts with host TAF1; this interaction modulates E2-dependent transcriptional regulation. Interacts with host BRD4; this interaction mediates E2 transcriptional activation function. Additionally, the interaction with host BRD4 on mitotic chromosomes mediates tethering of the viral genome. Interacts with host TOPBP1; this interaction is required for optimal viral DNA replication.</text>
</comment>
<dbReference type="GO" id="GO:0039693">
    <property type="term" value="P:viral DNA genome replication"/>
    <property type="evidence" value="ECO:0007669"/>
    <property type="project" value="UniProtKB-UniRule"/>
</dbReference>
<keyword evidence="3 12" id="KW-0678">Repressor</keyword>
<keyword evidence="6 12" id="KW-1048">Host nucleus</keyword>
<dbReference type="GO" id="GO:0003677">
    <property type="term" value="F:DNA binding"/>
    <property type="evidence" value="ECO:0007669"/>
    <property type="project" value="UniProtKB-UniRule"/>
</dbReference>
<evidence type="ECO:0000256" key="7">
    <source>
        <dbReference type="ARBA" id="ARBA00022705"/>
    </source>
</evidence>
<feature type="region of interest" description="DNA-binding domain" evidence="12">
    <location>
        <begin position="315"/>
        <end position="397"/>
    </location>
</feature>
<keyword evidence="9 12" id="KW-0238">DNA-binding</keyword>
<evidence type="ECO:0000256" key="2">
    <source>
        <dbReference type="ARBA" id="ARBA00007794"/>
    </source>
</evidence>
<comment type="function">
    <text evidence="12">Plays a role in the initiation of viral DNA replication. A dimer of E2 interacts with a dimer of E1 in order to improve specificity of E1 DNA binding activity. Once the complex recognizes and binds DNA at specific sites, the E2 dimer is removed from DNA. E2 also regulates viral transcription through binding to the E2RE response element (5'-ACCNNNNNNGGT-3') present in multiple copies in the regulatory regions of the viral genome. Activates or represses transcription depending on E2RE's position with regards to proximal promoter elements including the TATA-box. Repression occurs by sterically hindering the assembly of the transcription initiation complex.</text>
</comment>
<evidence type="ECO:0000256" key="11">
    <source>
        <dbReference type="ARBA" id="ARBA00023163"/>
    </source>
</evidence>
<dbReference type="SUPFAM" id="SSF51332">
    <property type="entry name" value="E2 regulatory, transactivation domain"/>
    <property type="match status" value="1"/>
</dbReference>
<sequence length="397" mass="45645">MARKEETQQSLTERFDALQDAILTIYEQGAKDLATQIKYWDYVRKEHVILYYARKNGYLRLGLQPTPTPAVSEYNAKEAIKIGLLLKSLARSKYANEEWTLQQTSAELINTQPKDCFKKKGYTVDVWYDHDKEKAFPYTNWDEIYYQDENEQWHKTRGEVDENGLYFTETNGDRTYFTIFEPDAERYGNTGEWTIYFKNTSIVSSSSYSKRTTGESTKRKRDESATSSDAPSTSQSISPRRLQRTTVSSTSETSDIRPGRRGDQQGELSSAAKRRRSVFSKPSSYPTAEEVGTRHRSTQRTGLTRLQRLQADARDPPVVIVQGPANSLKCWRNRLYTKHSVLYAFSSTVWRWIGDSHTPLGSRMLISFDSITQRNHFLQVIKPPKHTAFALGSLDSL</sequence>
<evidence type="ECO:0000256" key="1">
    <source>
        <dbReference type="ARBA" id="ARBA00004147"/>
    </source>
</evidence>
<organism evidence="16">
    <name type="scientific">Human papillomavirus</name>
    <dbReference type="NCBI Taxonomy" id="10566"/>
    <lineage>
        <taxon>Viruses</taxon>
        <taxon>Monodnaviria</taxon>
        <taxon>Shotokuvirae</taxon>
        <taxon>Cossaviricota</taxon>
        <taxon>Papovaviricetes</taxon>
        <taxon>Zurhausenvirales</taxon>
        <taxon>Papillomaviridae</taxon>
    </lineage>
</organism>
<feature type="compositionally biased region" description="Basic and acidic residues" evidence="13">
    <location>
        <begin position="212"/>
        <end position="224"/>
    </location>
</feature>
<dbReference type="GO" id="GO:0006260">
    <property type="term" value="P:DNA replication"/>
    <property type="evidence" value="ECO:0007669"/>
    <property type="project" value="UniProtKB-KW"/>
</dbReference>
<evidence type="ECO:0000256" key="9">
    <source>
        <dbReference type="ARBA" id="ARBA00023125"/>
    </source>
</evidence>
<protein>
    <recommendedName>
        <fullName evidence="12">Regulatory protein E2</fullName>
    </recommendedName>
</protein>
<name>A0A385PIS3_9PAPI</name>
<comment type="PTM">
    <text evidence="12">Phosphorylated.</text>
</comment>